<evidence type="ECO:0000313" key="3">
    <source>
        <dbReference type="Proteomes" id="UP001225356"/>
    </source>
</evidence>
<organism evidence="2 3">
    <name type="scientific">Streptosporangium lutulentum</name>
    <dbReference type="NCBI Taxonomy" id="1461250"/>
    <lineage>
        <taxon>Bacteria</taxon>
        <taxon>Bacillati</taxon>
        <taxon>Actinomycetota</taxon>
        <taxon>Actinomycetes</taxon>
        <taxon>Streptosporangiales</taxon>
        <taxon>Streptosporangiaceae</taxon>
        <taxon>Streptosporangium</taxon>
    </lineage>
</organism>
<dbReference type="Proteomes" id="UP001225356">
    <property type="component" value="Unassembled WGS sequence"/>
</dbReference>
<dbReference type="RefSeq" id="WP_307569370.1">
    <property type="nucleotide sequence ID" value="NZ_JAUSQU010000003.1"/>
</dbReference>
<sequence>MLLADGVRGYVVLDHPTILAISRDPQTWSRDSRRWGAWPKGAIAPDSELAELAAMMAWRDNLLFADGSAHTRLRTAVVEALGHVDERALAALVRAEADQLINAFAPQGHADLVTQYATLLPLRIIMRLVGLDPEEVNHLLPVLQRIWDGDDAAAANVAYEHTLRTLICRQRAWPSRNITTFLDNHAAELTDDELLQHLVLIVGAASAPTGNLISNTLGQLLTRGPIARDFANRRIDIPEAIQQVLWEGGPMLVYPFVYPTADVRLGRHLIPAGTPVGMAITSANLAVAMEMGGVMHGNRAHASFGTGPHKCPGQAMALLIATHAIQALFKRLPHPQLADPQKPLSYRPSVFAYALSSLRVVFRPILPEGLPWQTAPAWFSPPATSTVNPTVSVPAGRSPWWSFLGRLRRSQ</sequence>
<dbReference type="PRINTS" id="PR00359">
    <property type="entry name" value="BP450"/>
</dbReference>
<dbReference type="SUPFAM" id="SSF48264">
    <property type="entry name" value="Cytochrome P450"/>
    <property type="match status" value="1"/>
</dbReference>
<accession>A0ABT9QWG0</accession>
<reference evidence="2 3" key="1">
    <citation type="submission" date="2023-07" db="EMBL/GenBank/DDBJ databases">
        <title>Sequencing the genomes of 1000 actinobacteria strains.</title>
        <authorList>
            <person name="Klenk H.-P."/>
        </authorList>
    </citation>
    <scope>NUCLEOTIDE SEQUENCE [LARGE SCALE GENOMIC DNA]</scope>
    <source>
        <strain evidence="2 3">DSM 46740</strain>
    </source>
</reference>
<dbReference type="InterPro" id="IPR036396">
    <property type="entry name" value="Cyt_P450_sf"/>
</dbReference>
<protein>
    <submittedName>
        <fullName evidence="2">Cytochrome P450</fullName>
    </submittedName>
</protein>
<evidence type="ECO:0000256" key="1">
    <source>
        <dbReference type="ARBA" id="ARBA00010617"/>
    </source>
</evidence>
<keyword evidence="3" id="KW-1185">Reference proteome</keyword>
<dbReference type="PANTHER" id="PTHR46696:SF1">
    <property type="entry name" value="CYTOCHROME P450 YJIB-RELATED"/>
    <property type="match status" value="1"/>
</dbReference>
<comment type="similarity">
    <text evidence="1">Belongs to the cytochrome P450 family.</text>
</comment>
<dbReference type="InterPro" id="IPR002397">
    <property type="entry name" value="Cyt_P450_B"/>
</dbReference>
<name>A0ABT9QWG0_9ACTN</name>
<comment type="caution">
    <text evidence="2">The sequence shown here is derived from an EMBL/GenBank/DDBJ whole genome shotgun (WGS) entry which is preliminary data.</text>
</comment>
<dbReference type="EMBL" id="JAUSQU010000003">
    <property type="protein sequence ID" value="MDP9850384.1"/>
    <property type="molecule type" value="Genomic_DNA"/>
</dbReference>
<gene>
    <name evidence="2" type="ORF">J2853_009680</name>
</gene>
<evidence type="ECO:0000313" key="2">
    <source>
        <dbReference type="EMBL" id="MDP9850384.1"/>
    </source>
</evidence>
<dbReference type="InterPro" id="IPR017972">
    <property type="entry name" value="Cyt_P450_CS"/>
</dbReference>
<dbReference type="PANTHER" id="PTHR46696">
    <property type="entry name" value="P450, PUTATIVE (EUROFUNG)-RELATED"/>
    <property type="match status" value="1"/>
</dbReference>
<dbReference type="Gene3D" id="1.10.630.10">
    <property type="entry name" value="Cytochrome P450"/>
    <property type="match status" value="1"/>
</dbReference>
<proteinExistence type="inferred from homology"/>
<dbReference type="PROSITE" id="PS00086">
    <property type="entry name" value="CYTOCHROME_P450"/>
    <property type="match status" value="1"/>
</dbReference>